<reference evidence="1 2" key="1">
    <citation type="submission" date="2017-12" db="EMBL/GenBank/DDBJ databases">
        <title>Taxonomic description and draft genome of Pradoshia cofamensis Gen. nov., sp. nov., a thermotolerant bacillale isolated from anterior gut of earthworm Eisenia fetida.</title>
        <authorList>
            <person name="Saha T."/>
            <person name="Chakraborty R."/>
        </authorList>
    </citation>
    <scope>NUCLEOTIDE SEQUENCE [LARGE SCALE GENOMIC DNA]</scope>
    <source>
        <strain evidence="1 2">EAG3</strain>
    </source>
</reference>
<accession>A0A2S7MX42</accession>
<name>A0A2S7MX42_9BACI</name>
<organism evidence="1 2">
    <name type="scientific">Pradoshia eiseniae</name>
    <dbReference type="NCBI Taxonomy" id="2064768"/>
    <lineage>
        <taxon>Bacteria</taxon>
        <taxon>Bacillati</taxon>
        <taxon>Bacillota</taxon>
        <taxon>Bacilli</taxon>
        <taxon>Bacillales</taxon>
        <taxon>Bacillaceae</taxon>
        <taxon>Pradoshia</taxon>
    </lineage>
</organism>
<dbReference type="OrthoDB" id="2969965at2"/>
<proteinExistence type="predicted"/>
<evidence type="ECO:0000313" key="1">
    <source>
        <dbReference type="EMBL" id="PQD94392.1"/>
    </source>
</evidence>
<keyword evidence="2" id="KW-1185">Reference proteome</keyword>
<dbReference type="Proteomes" id="UP000239663">
    <property type="component" value="Unassembled WGS sequence"/>
</dbReference>
<evidence type="ECO:0000313" key="2">
    <source>
        <dbReference type="Proteomes" id="UP000239663"/>
    </source>
</evidence>
<comment type="caution">
    <text evidence="1">The sequence shown here is derived from an EMBL/GenBank/DDBJ whole genome shotgun (WGS) entry which is preliminary data.</text>
</comment>
<protein>
    <submittedName>
        <fullName evidence="1">Uncharacterized protein</fullName>
    </submittedName>
</protein>
<dbReference type="RefSeq" id="WP_104850223.1">
    <property type="nucleotide sequence ID" value="NZ_PKOZ01000010.1"/>
</dbReference>
<gene>
    <name evidence="1" type="ORF">CYL18_14345</name>
</gene>
<sequence length="88" mass="10526">MTFYEDEVPESLELNEVYTANQIGIYLNTHKRTVILTDFNHFAYDSNDLKFKIVNKIERYVHRYSDNDSYALSIPNKKSEVIEIKRIY</sequence>
<dbReference type="AlphaFoldDB" id="A0A2S7MX42"/>
<dbReference type="EMBL" id="PKOZ01000010">
    <property type="protein sequence ID" value="PQD94392.1"/>
    <property type="molecule type" value="Genomic_DNA"/>
</dbReference>